<gene>
    <name evidence="2" type="ORF">BDK61_2480</name>
</gene>
<comment type="caution">
    <text evidence="2">The sequence shown here is derived from an EMBL/GenBank/DDBJ whole genome shotgun (WGS) entry which is preliminary data.</text>
</comment>
<evidence type="ECO:0000256" key="1">
    <source>
        <dbReference type="SAM" id="Phobius"/>
    </source>
</evidence>
<feature type="transmembrane region" description="Helical" evidence="1">
    <location>
        <begin position="52"/>
        <end position="71"/>
    </location>
</feature>
<protein>
    <submittedName>
        <fullName evidence="2">Uncharacterized protein</fullName>
    </submittedName>
</protein>
<sequence length="93" mass="10184">MSEPILGYERHSDWEDATVNNRDTVILVLTVLAAIILPGLANWGFSTLGYPWVGSAVWALGYGLGVVFIWYEWVRPLDITGPEGVSGSEDSSE</sequence>
<dbReference type="Pfam" id="PF25959">
    <property type="entry name" value="DUF7996"/>
    <property type="match status" value="1"/>
</dbReference>
<name>A0A495R767_9EURY</name>
<reference evidence="2 3" key="1">
    <citation type="submission" date="2018-10" db="EMBL/GenBank/DDBJ databases">
        <title>Genomic Encyclopedia of Archaeal and Bacterial Type Strains, Phase II (KMG-II): from individual species to whole genera.</title>
        <authorList>
            <person name="Goeker M."/>
        </authorList>
    </citation>
    <scope>NUCLEOTIDE SEQUENCE [LARGE SCALE GENOMIC DNA]</scope>
    <source>
        <strain evidence="2 3">DSM 11927</strain>
    </source>
</reference>
<accession>A0A495R767</accession>
<dbReference type="InterPro" id="IPR058309">
    <property type="entry name" value="DUF7996"/>
</dbReference>
<keyword evidence="1" id="KW-1133">Transmembrane helix</keyword>
<dbReference type="Proteomes" id="UP000268233">
    <property type="component" value="Unassembled WGS sequence"/>
</dbReference>
<evidence type="ECO:0000313" key="3">
    <source>
        <dbReference type="Proteomes" id="UP000268233"/>
    </source>
</evidence>
<keyword evidence="1" id="KW-0472">Membrane</keyword>
<keyword evidence="1" id="KW-0812">Transmembrane</keyword>
<dbReference type="EMBL" id="RBWW01000001">
    <property type="protein sequence ID" value="RKS83147.1"/>
    <property type="molecule type" value="Genomic_DNA"/>
</dbReference>
<proteinExistence type="predicted"/>
<organism evidence="2 3">
    <name type="scientific">Haloarcula quadrata</name>
    <dbReference type="NCBI Taxonomy" id="182779"/>
    <lineage>
        <taxon>Archaea</taxon>
        <taxon>Methanobacteriati</taxon>
        <taxon>Methanobacteriota</taxon>
        <taxon>Stenosarchaea group</taxon>
        <taxon>Halobacteria</taxon>
        <taxon>Halobacteriales</taxon>
        <taxon>Haloarculaceae</taxon>
        <taxon>Haloarcula</taxon>
    </lineage>
</organism>
<keyword evidence="3" id="KW-1185">Reference proteome</keyword>
<dbReference type="AlphaFoldDB" id="A0A495R767"/>
<feature type="transmembrane region" description="Helical" evidence="1">
    <location>
        <begin position="24"/>
        <end position="45"/>
    </location>
</feature>
<evidence type="ECO:0000313" key="2">
    <source>
        <dbReference type="EMBL" id="RKS83147.1"/>
    </source>
</evidence>